<evidence type="ECO:0000256" key="5">
    <source>
        <dbReference type="ARBA" id="ARBA00022857"/>
    </source>
</evidence>
<keyword evidence="11" id="KW-1185">Reference proteome</keyword>
<dbReference type="Gene3D" id="3.40.430.10">
    <property type="entry name" value="Dihydrofolate Reductase, subunit A"/>
    <property type="match status" value="1"/>
</dbReference>
<dbReference type="PRINTS" id="PR00070">
    <property type="entry name" value="DHFR"/>
</dbReference>
<dbReference type="GO" id="GO:0046452">
    <property type="term" value="P:dihydrofolate metabolic process"/>
    <property type="evidence" value="ECO:0007669"/>
    <property type="project" value="TreeGrafter"/>
</dbReference>
<dbReference type="GO" id="GO:0046654">
    <property type="term" value="P:tetrahydrofolate biosynthetic process"/>
    <property type="evidence" value="ECO:0007669"/>
    <property type="project" value="UniProtKB-UniPathway"/>
</dbReference>
<dbReference type="GO" id="GO:0046655">
    <property type="term" value="P:folic acid metabolic process"/>
    <property type="evidence" value="ECO:0007669"/>
    <property type="project" value="TreeGrafter"/>
</dbReference>
<accession>A0A5C6A432</accession>
<evidence type="ECO:0000256" key="3">
    <source>
        <dbReference type="ARBA" id="ARBA00012856"/>
    </source>
</evidence>
<reference evidence="10 11" key="1">
    <citation type="submission" date="2019-02" db="EMBL/GenBank/DDBJ databases">
        <title>Deep-cultivation of Planctomycetes and their phenomic and genomic characterization uncovers novel biology.</title>
        <authorList>
            <person name="Wiegand S."/>
            <person name="Jogler M."/>
            <person name="Boedeker C."/>
            <person name="Pinto D."/>
            <person name="Vollmers J."/>
            <person name="Rivas-Marin E."/>
            <person name="Kohn T."/>
            <person name="Peeters S.H."/>
            <person name="Heuer A."/>
            <person name="Rast P."/>
            <person name="Oberbeckmann S."/>
            <person name="Bunk B."/>
            <person name="Jeske O."/>
            <person name="Meyerdierks A."/>
            <person name="Storesund J.E."/>
            <person name="Kallscheuer N."/>
            <person name="Luecker S."/>
            <person name="Lage O.M."/>
            <person name="Pohl T."/>
            <person name="Merkel B.J."/>
            <person name="Hornburger P."/>
            <person name="Mueller R.-W."/>
            <person name="Bruemmer F."/>
            <person name="Labrenz M."/>
            <person name="Spormann A.M."/>
            <person name="Op Den Camp H."/>
            <person name="Overmann J."/>
            <person name="Amann R."/>
            <person name="Jetten M.S.M."/>
            <person name="Mascher T."/>
            <person name="Medema M.H."/>
            <person name="Devos D.P."/>
            <person name="Kaster A.-K."/>
            <person name="Ovreas L."/>
            <person name="Rohde M."/>
            <person name="Galperin M.Y."/>
            <person name="Jogler C."/>
        </authorList>
    </citation>
    <scope>NUCLEOTIDE SEQUENCE [LARGE SCALE GENOMIC DNA]</scope>
    <source>
        <strain evidence="10 11">Pla52n</strain>
    </source>
</reference>
<dbReference type="UniPathway" id="UPA00077">
    <property type="reaction ID" value="UER00158"/>
</dbReference>
<gene>
    <name evidence="10" type="primary">dhfrIII</name>
    <name evidence="10" type="ORF">Pla52n_54850</name>
</gene>
<dbReference type="CDD" id="cd00209">
    <property type="entry name" value="DHFR"/>
    <property type="match status" value="1"/>
</dbReference>
<comment type="pathway">
    <text evidence="1 8">Cofactor biosynthesis; tetrahydrofolate biosynthesis; 5,6,7,8-tetrahydrofolate from 7,8-dihydrofolate: step 1/1.</text>
</comment>
<dbReference type="PIRSF" id="PIRSF000194">
    <property type="entry name" value="DHFR"/>
    <property type="match status" value="1"/>
</dbReference>
<dbReference type="Proteomes" id="UP000320176">
    <property type="component" value="Unassembled WGS sequence"/>
</dbReference>
<dbReference type="Pfam" id="PF00186">
    <property type="entry name" value="DHFR_1"/>
    <property type="match status" value="1"/>
</dbReference>
<dbReference type="PANTHER" id="PTHR48069">
    <property type="entry name" value="DIHYDROFOLATE REDUCTASE"/>
    <property type="match status" value="1"/>
</dbReference>
<evidence type="ECO:0000256" key="6">
    <source>
        <dbReference type="ARBA" id="ARBA00023002"/>
    </source>
</evidence>
<evidence type="ECO:0000256" key="4">
    <source>
        <dbReference type="ARBA" id="ARBA00022563"/>
    </source>
</evidence>
<name>A0A5C6A432_9BACT</name>
<dbReference type="EC" id="1.5.1.3" evidence="3 8"/>
<dbReference type="GO" id="GO:0004146">
    <property type="term" value="F:dihydrofolate reductase activity"/>
    <property type="evidence" value="ECO:0007669"/>
    <property type="project" value="UniProtKB-EC"/>
</dbReference>
<dbReference type="AlphaFoldDB" id="A0A5C6A432"/>
<sequence>MSNSLPKLTAVVAVTPDGTIGRDGDMPWRLREDLRRFKHLTMGGVLLMGRRTYESIGKPLPGRRTVVITRNPHWSADGVELAPDPDAAVALAGDQNAFVVGGAQIYEALLPRCEQIFLTTVWSNVVGDTTLKSDWTPFQIVSRTRIPAGLRDDVPTEFVQMVRKNS</sequence>
<proteinExistence type="inferred from homology"/>
<comment type="catalytic activity">
    <reaction evidence="8">
        <text>(6S)-5,6,7,8-tetrahydrofolate + NADP(+) = 7,8-dihydrofolate + NADPH + H(+)</text>
        <dbReference type="Rhea" id="RHEA:15009"/>
        <dbReference type="ChEBI" id="CHEBI:15378"/>
        <dbReference type="ChEBI" id="CHEBI:57451"/>
        <dbReference type="ChEBI" id="CHEBI:57453"/>
        <dbReference type="ChEBI" id="CHEBI:57783"/>
        <dbReference type="ChEBI" id="CHEBI:58349"/>
        <dbReference type="EC" id="1.5.1.3"/>
    </reaction>
</comment>
<dbReference type="EMBL" id="SJPN01000007">
    <property type="protein sequence ID" value="TWT94664.1"/>
    <property type="molecule type" value="Genomic_DNA"/>
</dbReference>
<dbReference type="SUPFAM" id="SSF53597">
    <property type="entry name" value="Dihydrofolate reductase-like"/>
    <property type="match status" value="1"/>
</dbReference>
<evidence type="ECO:0000256" key="1">
    <source>
        <dbReference type="ARBA" id="ARBA00004903"/>
    </source>
</evidence>
<comment type="similarity">
    <text evidence="2 8">Belongs to the dihydrofolate reductase family.</text>
</comment>
<dbReference type="GO" id="GO:0005829">
    <property type="term" value="C:cytosol"/>
    <property type="evidence" value="ECO:0007669"/>
    <property type="project" value="TreeGrafter"/>
</dbReference>
<comment type="function">
    <text evidence="7 8">Key enzyme in folate metabolism. Catalyzes an essential reaction for de novo glycine and purine synthesis, and for DNA precursor synthesis.</text>
</comment>
<dbReference type="InterPro" id="IPR001796">
    <property type="entry name" value="DHFR_dom"/>
</dbReference>
<dbReference type="PROSITE" id="PS51330">
    <property type="entry name" value="DHFR_2"/>
    <property type="match status" value="1"/>
</dbReference>
<evidence type="ECO:0000256" key="7">
    <source>
        <dbReference type="ARBA" id="ARBA00025067"/>
    </source>
</evidence>
<evidence type="ECO:0000313" key="10">
    <source>
        <dbReference type="EMBL" id="TWT94664.1"/>
    </source>
</evidence>
<dbReference type="GO" id="GO:0006730">
    <property type="term" value="P:one-carbon metabolic process"/>
    <property type="evidence" value="ECO:0007669"/>
    <property type="project" value="UniProtKB-KW"/>
</dbReference>
<keyword evidence="4 8" id="KW-0554">One-carbon metabolism</keyword>
<dbReference type="RefSeq" id="WP_146522481.1">
    <property type="nucleotide sequence ID" value="NZ_CP151726.1"/>
</dbReference>
<dbReference type="InterPro" id="IPR012259">
    <property type="entry name" value="DHFR"/>
</dbReference>
<keyword evidence="5 8" id="KW-0521">NADP</keyword>
<dbReference type="OrthoDB" id="9804315at2"/>
<evidence type="ECO:0000259" key="9">
    <source>
        <dbReference type="PROSITE" id="PS51330"/>
    </source>
</evidence>
<dbReference type="InterPro" id="IPR024072">
    <property type="entry name" value="DHFR-like_dom_sf"/>
</dbReference>
<feature type="domain" description="DHFR" evidence="9">
    <location>
        <begin position="7"/>
        <end position="163"/>
    </location>
</feature>
<comment type="caution">
    <text evidence="10">The sequence shown here is derived from an EMBL/GenBank/DDBJ whole genome shotgun (WGS) entry which is preliminary data.</text>
</comment>
<evidence type="ECO:0000256" key="8">
    <source>
        <dbReference type="PIRNR" id="PIRNR000194"/>
    </source>
</evidence>
<evidence type="ECO:0000256" key="2">
    <source>
        <dbReference type="ARBA" id="ARBA00009539"/>
    </source>
</evidence>
<keyword evidence="6 8" id="KW-0560">Oxidoreductase</keyword>
<evidence type="ECO:0000313" key="11">
    <source>
        <dbReference type="Proteomes" id="UP000320176"/>
    </source>
</evidence>
<dbReference type="GO" id="GO:0050661">
    <property type="term" value="F:NADP binding"/>
    <property type="evidence" value="ECO:0007669"/>
    <property type="project" value="InterPro"/>
</dbReference>
<protein>
    <recommendedName>
        <fullName evidence="3 8">Dihydrofolate reductase</fullName>
        <ecNumber evidence="3 8">1.5.1.3</ecNumber>
    </recommendedName>
</protein>
<dbReference type="PANTHER" id="PTHR48069:SF3">
    <property type="entry name" value="DIHYDROFOLATE REDUCTASE"/>
    <property type="match status" value="1"/>
</dbReference>
<organism evidence="10 11">
    <name type="scientific">Stieleria varia</name>
    <dbReference type="NCBI Taxonomy" id="2528005"/>
    <lineage>
        <taxon>Bacteria</taxon>
        <taxon>Pseudomonadati</taxon>
        <taxon>Planctomycetota</taxon>
        <taxon>Planctomycetia</taxon>
        <taxon>Pirellulales</taxon>
        <taxon>Pirellulaceae</taxon>
        <taxon>Stieleria</taxon>
    </lineage>
</organism>